<keyword evidence="5" id="KW-1185">Reference proteome</keyword>
<keyword evidence="1" id="KW-0812">Transmembrane</keyword>
<feature type="transmembrane region" description="Helical" evidence="1">
    <location>
        <begin position="6"/>
        <end position="26"/>
    </location>
</feature>
<evidence type="ECO:0000313" key="5">
    <source>
        <dbReference type="Proteomes" id="UP000178666"/>
    </source>
</evidence>
<dbReference type="EMBL" id="CP015970">
    <property type="protein sequence ID" value="AOZ46144.1"/>
    <property type="molecule type" value="Genomic_DNA"/>
</dbReference>
<evidence type="ECO:0000313" key="3">
    <source>
        <dbReference type="EMBL" id="AOZ46144.1"/>
    </source>
</evidence>
<dbReference type="EMBL" id="CP014352">
    <property type="protein sequence ID" value="AMS04655.1"/>
    <property type="molecule type" value="Genomic_DNA"/>
</dbReference>
<sequence length="137" mass="15844">MNVDYLVGLATIPAIAAASWCLWAAWEYALRPNPWRCAICNQFRGGPIILHTIRWPSRKGPDGTRVWMGISTLTHLRNHPDCLYELDRRIRAEAKRDRPGEDWNLTELYRFLTLPDGYTPPVHKPPHIRDITKETDA</sequence>
<keyword evidence="1" id="KW-0472">Membrane</keyword>
<reference evidence="2 4" key="2">
    <citation type="submission" date="2016-02" db="EMBL/GenBank/DDBJ databases">
        <title>Complete Genome Sequence of Propionibacterium acidipropionici ATCC 55737.</title>
        <authorList>
            <person name="Luna Flores C.H."/>
            <person name="Nielsen L.K."/>
            <person name="Marcellin E."/>
        </authorList>
    </citation>
    <scope>NUCLEOTIDE SEQUENCE [LARGE SCALE GENOMIC DNA]</scope>
    <source>
        <strain evidence="2 4">ATCC 55737</strain>
    </source>
</reference>
<dbReference type="Proteomes" id="UP000178666">
    <property type="component" value="Chromosome"/>
</dbReference>
<reference evidence="3 5" key="1">
    <citation type="journal article" date="2016" name="Plant Dis.">
        <title>Improved production of propionic acid using genome shuffling.</title>
        <authorList>
            <person name="Luna-Flores C.H."/>
            <person name="Palfreyman R.W."/>
            <person name="Kromer J.O."/>
            <person name="Nielsen L.K."/>
            <person name="Marcellin E."/>
        </authorList>
    </citation>
    <scope>NUCLEOTIDE SEQUENCE [LARGE SCALE GENOMIC DNA]</scope>
    <source>
        <strain evidence="3 5">F3E8</strain>
    </source>
</reference>
<evidence type="ECO:0000313" key="2">
    <source>
        <dbReference type="EMBL" id="AMS04655.1"/>
    </source>
</evidence>
<proteinExistence type="predicted"/>
<dbReference type="RefSeq" id="WP_062819071.1">
    <property type="nucleotide sequence ID" value="NZ_CP014352.1"/>
</dbReference>
<keyword evidence="1" id="KW-1133">Transmembrane helix</keyword>
<dbReference type="Proteomes" id="UP000075221">
    <property type="component" value="Chromosome"/>
</dbReference>
<protein>
    <submittedName>
        <fullName evidence="2">Uncharacterized protein</fullName>
    </submittedName>
</protein>
<gene>
    <name evidence="3" type="ORF">A8L58_04780</name>
    <name evidence="2" type="ORF">AXH35_03315</name>
</gene>
<accession>A0AAC8YDR6</accession>
<dbReference type="AlphaFoldDB" id="A0AAC8YDR6"/>
<evidence type="ECO:0000256" key="1">
    <source>
        <dbReference type="SAM" id="Phobius"/>
    </source>
</evidence>
<name>A0AAC8YDR6_9ACTN</name>
<organism evidence="2 4">
    <name type="scientific">Acidipropionibacterium acidipropionici</name>
    <dbReference type="NCBI Taxonomy" id="1748"/>
    <lineage>
        <taxon>Bacteria</taxon>
        <taxon>Bacillati</taxon>
        <taxon>Actinomycetota</taxon>
        <taxon>Actinomycetes</taxon>
        <taxon>Propionibacteriales</taxon>
        <taxon>Propionibacteriaceae</taxon>
        <taxon>Acidipropionibacterium</taxon>
    </lineage>
</organism>
<evidence type="ECO:0000313" key="4">
    <source>
        <dbReference type="Proteomes" id="UP000075221"/>
    </source>
</evidence>